<feature type="domain" description="D-isomer specific 2-hydroxyacid dehydrogenase NAD-binding" evidence="3">
    <location>
        <begin position="110"/>
        <end position="279"/>
    </location>
</feature>
<dbReference type="Gene3D" id="3.40.50.720">
    <property type="entry name" value="NAD(P)-binding Rossmann-like Domain"/>
    <property type="match status" value="2"/>
</dbReference>
<keyword evidence="2" id="KW-0520">NAD</keyword>
<evidence type="ECO:0000313" key="5">
    <source>
        <dbReference type="Proteomes" id="UP000523863"/>
    </source>
</evidence>
<dbReference type="GO" id="GO:0016616">
    <property type="term" value="F:oxidoreductase activity, acting on the CH-OH group of donors, NAD or NADP as acceptor"/>
    <property type="evidence" value="ECO:0007669"/>
    <property type="project" value="UniProtKB-ARBA"/>
</dbReference>
<evidence type="ECO:0000256" key="2">
    <source>
        <dbReference type="ARBA" id="ARBA00023027"/>
    </source>
</evidence>
<protein>
    <submittedName>
        <fullName evidence="4">Phosphoglycerate dehydrogenase-like enzyme</fullName>
    </submittedName>
</protein>
<dbReference type="PANTHER" id="PTHR43333">
    <property type="entry name" value="2-HACID_DH_C DOMAIN-CONTAINING PROTEIN"/>
    <property type="match status" value="1"/>
</dbReference>
<name>A0A7W8YB97_9MICC</name>
<proteinExistence type="predicted"/>
<dbReference type="RefSeq" id="WP_246361624.1">
    <property type="nucleotide sequence ID" value="NZ_JACHBL010000001.1"/>
</dbReference>
<comment type="caution">
    <text evidence="4">The sequence shown here is derived from an EMBL/GenBank/DDBJ whole genome shotgun (WGS) entry which is preliminary data.</text>
</comment>
<dbReference type="SUPFAM" id="SSF51735">
    <property type="entry name" value="NAD(P)-binding Rossmann-fold domains"/>
    <property type="match status" value="1"/>
</dbReference>
<dbReference type="InterPro" id="IPR029753">
    <property type="entry name" value="D-isomer_DH_CS"/>
</dbReference>
<accession>A0A7W8YB97</accession>
<dbReference type="Pfam" id="PF02826">
    <property type="entry name" value="2-Hacid_dh_C"/>
    <property type="match status" value="1"/>
</dbReference>
<evidence type="ECO:0000313" key="4">
    <source>
        <dbReference type="EMBL" id="MBB5598374.1"/>
    </source>
</evidence>
<dbReference type="PANTHER" id="PTHR43333:SF1">
    <property type="entry name" value="D-ISOMER SPECIFIC 2-HYDROXYACID DEHYDROGENASE NAD-BINDING DOMAIN-CONTAINING PROTEIN"/>
    <property type="match status" value="1"/>
</dbReference>
<dbReference type="GO" id="GO:0051287">
    <property type="term" value="F:NAD binding"/>
    <property type="evidence" value="ECO:0007669"/>
    <property type="project" value="InterPro"/>
</dbReference>
<keyword evidence="5" id="KW-1185">Reference proteome</keyword>
<sequence length="325" mass="34264">MTNMTLQPAITMLPSPEHSDWTTQALARAIEDAGASHVAPDAQPHGMIVGWGADTEELLRVLNETPSIQWVQLPFAGIESYKASLTAHPDLTWTSAKGIYGPPVGEHALALTLALLRDLPERVRATSWGASSGITLNGARAVVVGAGGVAQESIRLLKAFDTHVTAVRRSTQPVPGADLTVTTPQLREALPEADVVVLAAALTEETRNLIGEAELALMKETAVLVNVGRGGLVNTDALTTALASGAIKGAGLDVTEPEPLPDSHPLWSERRCIITPHTADTLEICVPLYVARIRKNIAALTERLNGAGSEEGAELEGLVDARAGY</sequence>
<dbReference type="PROSITE" id="PS00671">
    <property type="entry name" value="D_2_HYDROXYACID_DH_3"/>
    <property type="match status" value="1"/>
</dbReference>
<reference evidence="4 5" key="1">
    <citation type="submission" date="2020-08" db="EMBL/GenBank/DDBJ databases">
        <title>Sequencing the genomes of 1000 actinobacteria strains.</title>
        <authorList>
            <person name="Klenk H.-P."/>
        </authorList>
    </citation>
    <scope>NUCLEOTIDE SEQUENCE [LARGE SCALE GENOMIC DNA]</scope>
    <source>
        <strain evidence="4 5">DSM 23694</strain>
    </source>
</reference>
<evidence type="ECO:0000256" key="1">
    <source>
        <dbReference type="ARBA" id="ARBA00023002"/>
    </source>
</evidence>
<gene>
    <name evidence="4" type="ORF">BKA12_001454</name>
</gene>
<dbReference type="InterPro" id="IPR036291">
    <property type="entry name" value="NAD(P)-bd_dom_sf"/>
</dbReference>
<dbReference type="Proteomes" id="UP000523863">
    <property type="component" value="Unassembled WGS sequence"/>
</dbReference>
<organism evidence="4 5">
    <name type="scientific">Neomicrococcus lactis</name>
    <dbReference type="NCBI Taxonomy" id="732241"/>
    <lineage>
        <taxon>Bacteria</taxon>
        <taxon>Bacillati</taxon>
        <taxon>Actinomycetota</taxon>
        <taxon>Actinomycetes</taxon>
        <taxon>Micrococcales</taxon>
        <taxon>Micrococcaceae</taxon>
        <taxon>Neomicrococcus</taxon>
    </lineage>
</organism>
<dbReference type="AlphaFoldDB" id="A0A7W8YB97"/>
<keyword evidence="1" id="KW-0560">Oxidoreductase</keyword>
<evidence type="ECO:0000259" key="3">
    <source>
        <dbReference type="Pfam" id="PF02826"/>
    </source>
</evidence>
<dbReference type="InterPro" id="IPR006140">
    <property type="entry name" value="D-isomer_DH_NAD-bd"/>
</dbReference>
<dbReference type="EMBL" id="JACHBL010000001">
    <property type="protein sequence ID" value="MBB5598374.1"/>
    <property type="molecule type" value="Genomic_DNA"/>
</dbReference>